<dbReference type="Pfam" id="PF00561">
    <property type="entry name" value="Abhydrolase_1"/>
    <property type="match status" value="1"/>
</dbReference>
<comment type="caution">
    <text evidence="2">The sequence shown here is derived from an EMBL/GenBank/DDBJ whole genome shotgun (WGS) entry which is preliminary data.</text>
</comment>
<dbReference type="HOGENOM" id="CLU_035017_0_0_6"/>
<dbReference type="STRING" id="314278.NB231_12334"/>
<evidence type="ECO:0000313" key="3">
    <source>
        <dbReference type="Proteomes" id="UP000003374"/>
    </source>
</evidence>
<feature type="domain" description="AB hydrolase-1" evidence="1">
    <location>
        <begin position="76"/>
        <end position="324"/>
    </location>
</feature>
<name>A4BPM4_9GAMM</name>
<dbReference type="AlphaFoldDB" id="A4BPM4"/>
<dbReference type="Gene3D" id="3.40.50.1820">
    <property type="entry name" value="alpha/beta hydrolase"/>
    <property type="match status" value="1"/>
</dbReference>
<dbReference type="InterPro" id="IPR029058">
    <property type="entry name" value="AB_hydrolase_fold"/>
</dbReference>
<evidence type="ECO:0000313" key="2">
    <source>
        <dbReference type="EMBL" id="EAR22525.1"/>
    </source>
</evidence>
<protein>
    <submittedName>
        <fullName evidence="2">Poly(3-hydroxybutyric acid) synthase</fullName>
    </submittedName>
</protein>
<dbReference type="RefSeq" id="WP_005003007.1">
    <property type="nucleotide sequence ID" value="NZ_CH672427.1"/>
</dbReference>
<dbReference type="SUPFAM" id="SSF53474">
    <property type="entry name" value="alpha/beta-Hydrolases"/>
    <property type="match status" value="1"/>
</dbReference>
<dbReference type="InterPro" id="IPR051321">
    <property type="entry name" value="PHA/PHB_synthase"/>
</dbReference>
<dbReference type="PANTHER" id="PTHR36837">
    <property type="entry name" value="POLY(3-HYDROXYALKANOATE) POLYMERASE SUBUNIT PHAC"/>
    <property type="match status" value="1"/>
</dbReference>
<organism evidence="2 3">
    <name type="scientific">Nitrococcus mobilis Nb-231</name>
    <dbReference type="NCBI Taxonomy" id="314278"/>
    <lineage>
        <taxon>Bacteria</taxon>
        <taxon>Pseudomonadati</taxon>
        <taxon>Pseudomonadota</taxon>
        <taxon>Gammaproteobacteria</taxon>
        <taxon>Chromatiales</taxon>
        <taxon>Ectothiorhodospiraceae</taxon>
        <taxon>Nitrococcus</taxon>
    </lineage>
</organism>
<dbReference type="eggNOG" id="COG3243">
    <property type="taxonomic scope" value="Bacteria"/>
</dbReference>
<dbReference type="OrthoDB" id="9767934at2"/>
<gene>
    <name evidence="2" type="ORF">NB231_12334</name>
</gene>
<accession>A4BPM4</accession>
<evidence type="ECO:0000259" key="1">
    <source>
        <dbReference type="Pfam" id="PF00561"/>
    </source>
</evidence>
<proteinExistence type="predicted"/>
<dbReference type="EMBL" id="AAOF01000003">
    <property type="protein sequence ID" value="EAR22525.1"/>
    <property type="molecule type" value="Genomic_DNA"/>
</dbReference>
<dbReference type="ESTHER" id="9gamm-a4bpm4">
    <property type="family name" value="PHA_synth_III_C"/>
</dbReference>
<dbReference type="PANTHER" id="PTHR36837:SF2">
    <property type="entry name" value="POLY(3-HYDROXYALKANOATE) POLYMERASE SUBUNIT PHAC"/>
    <property type="match status" value="1"/>
</dbReference>
<keyword evidence="3" id="KW-1185">Reference proteome</keyword>
<sequence>MSDDIPLNDPLQLQSKLARTLRRARELQPVSVGSTPARDLPHPGTATLYRYGSAEGVPLLIIYSLVNRPYILDLSCERSVIGALVRGGITVYLLDWGYPGPMDRFQRLDDYIEDEIDCAVDSITARHATERVSILGVCQGGTLAICYAALRAERVRNLITLATPVDFQTPQDTLYRIVRHVNIERLTQALGNVPAIGLNALFTGLKPFQLLCRRYLTLAELDADDQALQAFLRLEQWMYDSPDQAGVAFVQFVRDFYQANGLVAGSLQLCGENVNPIRFTGPLFNVYATADHLVPPAAAKALANLTGSLAYREAELPGGHLGLFISRHAHRRLYPTLVEWLHQCSEPVLR</sequence>
<reference evidence="2 3" key="1">
    <citation type="submission" date="2006-02" db="EMBL/GenBank/DDBJ databases">
        <authorList>
            <person name="Waterbury J."/>
            <person name="Ferriera S."/>
            <person name="Johnson J."/>
            <person name="Kravitz S."/>
            <person name="Halpern A."/>
            <person name="Remington K."/>
            <person name="Beeson K."/>
            <person name="Tran B."/>
            <person name="Rogers Y.-H."/>
            <person name="Friedman R."/>
            <person name="Venter J.C."/>
        </authorList>
    </citation>
    <scope>NUCLEOTIDE SEQUENCE [LARGE SCALE GENOMIC DNA]</scope>
    <source>
        <strain evidence="2 3">Nb-231</strain>
    </source>
</reference>
<dbReference type="Proteomes" id="UP000003374">
    <property type="component" value="Unassembled WGS sequence"/>
</dbReference>
<dbReference type="InterPro" id="IPR000073">
    <property type="entry name" value="AB_hydrolase_1"/>
</dbReference>